<evidence type="ECO:0000313" key="2">
    <source>
        <dbReference type="EMBL" id="VUZ53123.1"/>
    </source>
</evidence>
<feature type="transmembrane region" description="Helical" evidence="1">
    <location>
        <begin position="21"/>
        <end position="43"/>
    </location>
</feature>
<evidence type="ECO:0000256" key="1">
    <source>
        <dbReference type="SAM" id="Phobius"/>
    </source>
</evidence>
<keyword evidence="1" id="KW-1133">Transmembrane helix</keyword>
<sequence length="83" mass="9591">MRALIGRDDCRKRKGQCRQNWLIAGPTKRCLLLASVICLPFPIDENRPVEDTRCLSIECLGSEERLKVCRHYSKDKIIKFGDN</sequence>
<keyword evidence="3" id="KW-1185">Reference proteome</keyword>
<evidence type="ECO:0000313" key="3">
    <source>
        <dbReference type="Proteomes" id="UP000321570"/>
    </source>
</evidence>
<gene>
    <name evidence="2" type="ORF">WMSIL1_LOCUS11449</name>
</gene>
<keyword evidence="1" id="KW-0472">Membrane</keyword>
<accession>A0A564Z2D4</accession>
<protein>
    <submittedName>
        <fullName evidence="2">Uncharacterized protein</fullName>
    </submittedName>
</protein>
<reference evidence="2 3" key="1">
    <citation type="submission" date="2019-07" db="EMBL/GenBank/DDBJ databases">
        <authorList>
            <person name="Jastrzebski P J."/>
            <person name="Paukszto L."/>
            <person name="Jastrzebski P J."/>
        </authorList>
    </citation>
    <scope>NUCLEOTIDE SEQUENCE [LARGE SCALE GENOMIC DNA]</scope>
    <source>
        <strain evidence="2 3">WMS-il1</strain>
    </source>
</reference>
<keyword evidence="1" id="KW-0812">Transmembrane</keyword>
<name>A0A564Z2D4_HYMDI</name>
<dbReference type="Proteomes" id="UP000321570">
    <property type="component" value="Unassembled WGS sequence"/>
</dbReference>
<dbReference type="AlphaFoldDB" id="A0A564Z2D4"/>
<dbReference type="EMBL" id="CABIJS010000544">
    <property type="protein sequence ID" value="VUZ53123.1"/>
    <property type="molecule type" value="Genomic_DNA"/>
</dbReference>
<proteinExistence type="predicted"/>
<organism evidence="2 3">
    <name type="scientific">Hymenolepis diminuta</name>
    <name type="common">Rat tapeworm</name>
    <dbReference type="NCBI Taxonomy" id="6216"/>
    <lineage>
        <taxon>Eukaryota</taxon>
        <taxon>Metazoa</taxon>
        <taxon>Spiralia</taxon>
        <taxon>Lophotrochozoa</taxon>
        <taxon>Platyhelminthes</taxon>
        <taxon>Cestoda</taxon>
        <taxon>Eucestoda</taxon>
        <taxon>Cyclophyllidea</taxon>
        <taxon>Hymenolepididae</taxon>
        <taxon>Hymenolepis</taxon>
    </lineage>
</organism>